<dbReference type="GO" id="GO:0004653">
    <property type="term" value="F:polypeptide N-acetylgalactosaminyltransferase activity"/>
    <property type="evidence" value="ECO:0007669"/>
    <property type="project" value="TreeGrafter"/>
</dbReference>
<evidence type="ECO:0000256" key="4">
    <source>
        <dbReference type="ARBA" id="ARBA00022676"/>
    </source>
</evidence>
<evidence type="ECO:0000313" key="15">
    <source>
        <dbReference type="Proteomes" id="UP000012073"/>
    </source>
</evidence>
<dbReference type="PANTHER" id="PTHR11675:SF68">
    <property type="entry name" value="N-ACETYLGALACTOSAMINYLTRANSFERASE 7"/>
    <property type="match status" value="1"/>
</dbReference>
<comment type="subcellular location">
    <subcellularLocation>
        <location evidence="2">Golgi apparatus membrane</location>
        <topology evidence="2">Single-pass type II membrane protein</topology>
    </subcellularLocation>
</comment>
<keyword evidence="5 14" id="KW-0808">Transferase</keyword>
<name>R7QSW1_CHOCR</name>
<dbReference type="PANTHER" id="PTHR11675">
    <property type="entry name" value="N-ACETYLGALACTOSAMINYLTRANSFERASE"/>
    <property type="match status" value="1"/>
</dbReference>
<dbReference type="InterPro" id="IPR000772">
    <property type="entry name" value="Ricin_B_lectin"/>
</dbReference>
<dbReference type="AlphaFoldDB" id="R7QSW1"/>
<dbReference type="RefSeq" id="XP_005711117.1">
    <property type="nucleotide sequence ID" value="XM_005711060.1"/>
</dbReference>
<dbReference type="Proteomes" id="UP000012073">
    <property type="component" value="Unassembled WGS sequence"/>
</dbReference>
<keyword evidence="8" id="KW-0333">Golgi apparatus</keyword>
<dbReference type="Pfam" id="PF00535">
    <property type="entry name" value="Glycos_transf_2"/>
    <property type="match status" value="1"/>
</dbReference>
<dbReference type="GO" id="GO:0006493">
    <property type="term" value="P:protein O-linked glycosylation"/>
    <property type="evidence" value="ECO:0007669"/>
    <property type="project" value="TreeGrafter"/>
</dbReference>
<evidence type="ECO:0000256" key="5">
    <source>
        <dbReference type="ARBA" id="ARBA00022679"/>
    </source>
</evidence>
<keyword evidence="7" id="KW-0430">Lectin</keyword>
<evidence type="ECO:0000256" key="6">
    <source>
        <dbReference type="ARBA" id="ARBA00022723"/>
    </source>
</evidence>
<evidence type="ECO:0000256" key="8">
    <source>
        <dbReference type="ARBA" id="ARBA00023034"/>
    </source>
</evidence>
<dbReference type="OrthoDB" id="330637at2759"/>
<evidence type="ECO:0000256" key="1">
    <source>
        <dbReference type="ARBA" id="ARBA00001936"/>
    </source>
</evidence>
<dbReference type="Gene3D" id="3.90.550.10">
    <property type="entry name" value="Spore Coat Polysaccharide Biosynthesis Protein SpsA, Chain A"/>
    <property type="match status" value="1"/>
</dbReference>
<evidence type="ECO:0000256" key="12">
    <source>
        <dbReference type="ARBA" id="ARBA00044259"/>
    </source>
</evidence>
<sequence length="605" mass="67614">MRAVLARVHTYVLGGTRVDPAPLLQSVDPLHFHGRLIGHDPATRLPVWTPTPFDFSQETVEMKREAHTKSCYNKRRSNAIPLDRSVPDVRTGECHHQWYYHVPHIPASSTSATFSRAMSTLHLSSDMQPTSPTPIRLPTTSVIFVFYNEPLSPLLRAIYSVLNRTPPHLLHEIILVDDGSDAEAPWLAEGAQFERHLQLLPKARLARLTGRNGLMRARNVGASLATAETITYLDAHIEVGPGWLEPLMGRIAEGMRDGINRVVVPGIDSIDADTFNYTAGGIDILGHTWGLGQTGIEHSSPRNGVEPIRSPIMAGGLLSLSRKYMDLLGFYDPEMELWGGEEMEISFRIWLCGGTLEFMPCSRVGHVFRSNKYWQGQVYKVPGEVIMKNKNRAAFWMDEYAPLARLSVGNEGGVGDMKHYENIKARLQCKPFRWYLQNVYPQLLKSADILIKTGGSKMSDPFQASGFVRNNHTGTCLDHLHLKSDGSAFGAYPCHYTHGSQSMVYTDSHMILSGEQLLDGCLTRSADNLLRKYHCTDDLEADQTWTMERNGNNDRAVTMVGEGKCLTVVAEPEQDNKSAFSLRLLECGGELAPLQSWEWESLRDS</sequence>
<dbReference type="GO" id="GO:0000139">
    <property type="term" value="C:Golgi membrane"/>
    <property type="evidence" value="ECO:0007669"/>
    <property type="project" value="UniProtKB-SubCell"/>
</dbReference>
<keyword evidence="15" id="KW-1185">Reference proteome</keyword>
<evidence type="ECO:0000256" key="9">
    <source>
        <dbReference type="ARBA" id="ARBA00023157"/>
    </source>
</evidence>
<evidence type="ECO:0000256" key="11">
    <source>
        <dbReference type="ARBA" id="ARBA00044237"/>
    </source>
</evidence>
<keyword evidence="10" id="KW-0464">Manganese</keyword>
<dbReference type="SUPFAM" id="SSF50370">
    <property type="entry name" value="Ricin B-like lectins"/>
    <property type="match status" value="1"/>
</dbReference>
<keyword evidence="4" id="KW-0328">Glycosyltransferase</keyword>
<dbReference type="SMART" id="SM00458">
    <property type="entry name" value="RICIN"/>
    <property type="match status" value="1"/>
</dbReference>
<dbReference type="InterPro" id="IPR001173">
    <property type="entry name" value="Glyco_trans_2-like"/>
</dbReference>
<dbReference type="EMBL" id="HG002251">
    <property type="protein sequence ID" value="CDF40823.1"/>
    <property type="molecule type" value="Genomic_DNA"/>
</dbReference>
<proteinExistence type="predicted"/>
<evidence type="ECO:0000256" key="3">
    <source>
        <dbReference type="ARBA" id="ARBA00004922"/>
    </source>
</evidence>
<dbReference type="OMA" id="LPKRRQC"/>
<dbReference type="InterPro" id="IPR035992">
    <property type="entry name" value="Ricin_B-like_lectins"/>
</dbReference>
<keyword evidence="9" id="KW-1015">Disulfide bond</keyword>
<keyword evidence="6" id="KW-0479">Metal-binding</keyword>
<dbReference type="InterPro" id="IPR029044">
    <property type="entry name" value="Nucleotide-diphossugar_trans"/>
</dbReference>
<dbReference type="GeneID" id="17318834"/>
<evidence type="ECO:0000256" key="7">
    <source>
        <dbReference type="ARBA" id="ARBA00022734"/>
    </source>
</evidence>
<protein>
    <recommendedName>
        <fullName evidence="12">Protein-UDP acetylgalactosaminyltransferase 7</fullName>
    </recommendedName>
    <alternativeName>
        <fullName evidence="11">UDP-GalNAc:polypeptide N-acetylgalactosaminyltransferase 7</fullName>
    </alternativeName>
</protein>
<evidence type="ECO:0000256" key="2">
    <source>
        <dbReference type="ARBA" id="ARBA00004323"/>
    </source>
</evidence>
<reference evidence="15" key="1">
    <citation type="journal article" date="2013" name="Proc. Natl. Acad. Sci. U.S.A.">
        <title>Genome structure and metabolic features in the red seaweed Chondrus crispus shed light on evolution of the Archaeplastida.</title>
        <authorList>
            <person name="Collen J."/>
            <person name="Porcel B."/>
            <person name="Carre W."/>
            <person name="Ball S.G."/>
            <person name="Chaparro C."/>
            <person name="Tonon T."/>
            <person name="Barbeyron T."/>
            <person name="Michel G."/>
            <person name="Noel B."/>
            <person name="Valentin K."/>
            <person name="Elias M."/>
            <person name="Artiguenave F."/>
            <person name="Arun A."/>
            <person name="Aury J.M."/>
            <person name="Barbosa-Neto J.F."/>
            <person name="Bothwell J.H."/>
            <person name="Bouget F.Y."/>
            <person name="Brillet L."/>
            <person name="Cabello-Hurtado F."/>
            <person name="Capella-Gutierrez S."/>
            <person name="Charrier B."/>
            <person name="Cladiere L."/>
            <person name="Cock J.M."/>
            <person name="Coelho S.M."/>
            <person name="Colleoni C."/>
            <person name="Czjzek M."/>
            <person name="Da Silva C."/>
            <person name="Delage L."/>
            <person name="Denoeud F."/>
            <person name="Deschamps P."/>
            <person name="Dittami S.M."/>
            <person name="Gabaldon T."/>
            <person name="Gachon C.M."/>
            <person name="Groisillier A."/>
            <person name="Herve C."/>
            <person name="Jabbari K."/>
            <person name="Katinka M."/>
            <person name="Kloareg B."/>
            <person name="Kowalczyk N."/>
            <person name="Labadie K."/>
            <person name="Leblanc C."/>
            <person name="Lopez P.J."/>
            <person name="McLachlan D.H."/>
            <person name="Meslet-Cladiere L."/>
            <person name="Moustafa A."/>
            <person name="Nehr Z."/>
            <person name="Nyvall Collen P."/>
            <person name="Panaud O."/>
            <person name="Partensky F."/>
            <person name="Poulain J."/>
            <person name="Rensing S.A."/>
            <person name="Rousvoal S."/>
            <person name="Samson G."/>
            <person name="Symeonidi A."/>
            <person name="Weissenbach J."/>
            <person name="Zambounis A."/>
            <person name="Wincker P."/>
            <person name="Boyen C."/>
        </authorList>
    </citation>
    <scope>NUCLEOTIDE SEQUENCE [LARGE SCALE GENOMIC DNA]</scope>
    <source>
        <strain evidence="15">cv. Stackhouse</strain>
    </source>
</reference>
<feature type="domain" description="Ricin B lectin" evidence="13">
    <location>
        <begin position="465"/>
        <end position="600"/>
    </location>
</feature>
<gene>
    <name evidence="14" type="ORF">CHC_T00008873001</name>
</gene>
<dbReference type="Gramene" id="CDF40823">
    <property type="protein sequence ID" value="CDF40823"/>
    <property type="gene ID" value="CHC_T00008873001"/>
</dbReference>
<dbReference type="Gene3D" id="2.80.10.50">
    <property type="match status" value="1"/>
</dbReference>
<comment type="pathway">
    <text evidence="3">Protein modification; protein glycosylation.</text>
</comment>
<dbReference type="PhylomeDB" id="R7QSW1"/>
<dbReference type="GO" id="GO:0046872">
    <property type="term" value="F:metal ion binding"/>
    <property type="evidence" value="ECO:0007669"/>
    <property type="project" value="UniProtKB-KW"/>
</dbReference>
<organism evidence="14 15">
    <name type="scientific">Chondrus crispus</name>
    <name type="common">Carrageen Irish moss</name>
    <name type="synonym">Polymorpha crispa</name>
    <dbReference type="NCBI Taxonomy" id="2769"/>
    <lineage>
        <taxon>Eukaryota</taxon>
        <taxon>Rhodophyta</taxon>
        <taxon>Florideophyceae</taxon>
        <taxon>Rhodymeniophycidae</taxon>
        <taxon>Gigartinales</taxon>
        <taxon>Gigartinaceae</taxon>
        <taxon>Chondrus</taxon>
    </lineage>
</organism>
<dbReference type="SUPFAM" id="SSF53448">
    <property type="entry name" value="Nucleotide-diphospho-sugar transferases"/>
    <property type="match status" value="1"/>
</dbReference>
<dbReference type="Pfam" id="PF00652">
    <property type="entry name" value="Ricin_B_lectin"/>
    <property type="match status" value="1"/>
</dbReference>
<dbReference type="PROSITE" id="PS50231">
    <property type="entry name" value="RICIN_B_LECTIN"/>
    <property type="match status" value="1"/>
</dbReference>
<dbReference type="KEGG" id="ccp:CHC_T00008873001"/>
<evidence type="ECO:0000259" key="13">
    <source>
        <dbReference type="SMART" id="SM00458"/>
    </source>
</evidence>
<comment type="cofactor">
    <cofactor evidence="1">
        <name>Mn(2+)</name>
        <dbReference type="ChEBI" id="CHEBI:29035"/>
    </cofactor>
</comment>
<evidence type="ECO:0000313" key="14">
    <source>
        <dbReference type="EMBL" id="CDF40823.1"/>
    </source>
</evidence>
<accession>R7QSW1</accession>
<dbReference type="GO" id="GO:0030246">
    <property type="term" value="F:carbohydrate binding"/>
    <property type="evidence" value="ECO:0007669"/>
    <property type="project" value="UniProtKB-KW"/>
</dbReference>
<evidence type="ECO:0000256" key="10">
    <source>
        <dbReference type="ARBA" id="ARBA00023211"/>
    </source>
</evidence>